<keyword evidence="2" id="KW-1185">Reference proteome</keyword>
<reference evidence="2" key="1">
    <citation type="journal article" date="2019" name="Int. J. Syst. Evol. Microbiol.">
        <title>The Global Catalogue of Microorganisms (GCM) 10K type strain sequencing project: providing services to taxonomists for standard genome sequencing and annotation.</title>
        <authorList>
            <consortium name="The Broad Institute Genomics Platform"/>
            <consortium name="The Broad Institute Genome Sequencing Center for Infectious Disease"/>
            <person name="Wu L."/>
            <person name="Ma J."/>
        </authorList>
    </citation>
    <scope>NUCLEOTIDE SEQUENCE [LARGE SCALE GENOMIC DNA]</scope>
    <source>
        <strain evidence="2">JCM 16114</strain>
    </source>
</reference>
<proteinExistence type="predicted"/>
<gene>
    <name evidence="1" type="ORF">GCM10009850_094440</name>
</gene>
<evidence type="ECO:0000313" key="2">
    <source>
        <dbReference type="Proteomes" id="UP001499843"/>
    </source>
</evidence>
<dbReference type="EMBL" id="BAAAQX010000037">
    <property type="protein sequence ID" value="GAA2213980.1"/>
    <property type="molecule type" value="Genomic_DNA"/>
</dbReference>
<dbReference type="RefSeq" id="WP_344490641.1">
    <property type="nucleotide sequence ID" value="NZ_BAAAQX010000037.1"/>
</dbReference>
<dbReference type="Proteomes" id="UP001499843">
    <property type="component" value="Unassembled WGS sequence"/>
</dbReference>
<sequence>MIVTAAEDIERLLTGHRHFEECLLADVRWRHYGTTVELVFNSIWDGDRIRPDILARPRLVTVRLHLVQEFRLANAINEAVARDPESLDWGFSEVAMVSLAEEGPDHHRLAVLWEGDRRIDVVFRGLDIST</sequence>
<organism evidence="1 2">
    <name type="scientific">Nonomuraea monospora</name>
    <dbReference type="NCBI Taxonomy" id="568818"/>
    <lineage>
        <taxon>Bacteria</taxon>
        <taxon>Bacillati</taxon>
        <taxon>Actinomycetota</taxon>
        <taxon>Actinomycetes</taxon>
        <taxon>Streptosporangiales</taxon>
        <taxon>Streptosporangiaceae</taxon>
        <taxon>Nonomuraea</taxon>
    </lineage>
</organism>
<evidence type="ECO:0000313" key="1">
    <source>
        <dbReference type="EMBL" id="GAA2213980.1"/>
    </source>
</evidence>
<comment type="caution">
    <text evidence="1">The sequence shown here is derived from an EMBL/GenBank/DDBJ whole genome shotgun (WGS) entry which is preliminary data.</text>
</comment>
<name>A0ABP5PSX7_9ACTN</name>
<protein>
    <submittedName>
        <fullName evidence="1">Uncharacterized protein</fullName>
    </submittedName>
</protein>
<accession>A0ABP5PSX7</accession>